<accession>A0ABD1AJY9</accession>
<organism evidence="4 5">
    <name type="scientific">Cardamine amara subsp. amara</name>
    <dbReference type="NCBI Taxonomy" id="228776"/>
    <lineage>
        <taxon>Eukaryota</taxon>
        <taxon>Viridiplantae</taxon>
        <taxon>Streptophyta</taxon>
        <taxon>Embryophyta</taxon>
        <taxon>Tracheophyta</taxon>
        <taxon>Spermatophyta</taxon>
        <taxon>Magnoliopsida</taxon>
        <taxon>eudicotyledons</taxon>
        <taxon>Gunneridae</taxon>
        <taxon>Pentapetalae</taxon>
        <taxon>rosids</taxon>
        <taxon>malvids</taxon>
        <taxon>Brassicales</taxon>
        <taxon>Brassicaceae</taxon>
        <taxon>Cardamineae</taxon>
        <taxon>Cardamine</taxon>
    </lineage>
</organism>
<dbReference type="AlphaFoldDB" id="A0ABD1AJY9"/>
<feature type="compositionally biased region" description="Acidic residues" evidence="2">
    <location>
        <begin position="563"/>
        <end position="575"/>
    </location>
</feature>
<feature type="coiled-coil region" evidence="1">
    <location>
        <begin position="713"/>
        <end position="740"/>
    </location>
</feature>
<evidence type="ECO:0000313" key="4">
    <source>
        <dbReference type="EMBL" id="KAL1207092.1"/>
    </source>
</evidence>
<evidence type="ECO:0000256" key="2">
    <source>
        <dbReference type="SAM" id="MobiDB-lite"/>
    </source>
</evidence>
<dbReference type="PANTHER" id="PTHR46033">
    <property type="entry name" value="PROTEIN MAIN-LIKE 2"/>
    <property type="match status" value="1"/>
</dbReference>
<dbReference type="Proteomes" id="UP001558713">
    <property type="component" value="Unassembled WGS sequence"/>
</dbReference>
<dbReference type="InterPro" id="IPR044824">
    <property type="entry name" value="MAIN-like"/>
</dbReference>
<name>A0ABD1AJY9_CARAN</name>
<keyword evidence="1" id="KW-0175">Coiled coil</keyword>
<evidence type="ECO:0000259" key="3">
    <source>
        <dbReference type="Pfam" id="PF10536"/>
    </source>
</evidence>
<dbReference type="InterPro" id="IPR019557">
    <property type="entry name" value="AminoTfrase-like_pln_mobile"/>
</dbReference>
<feature type="region of interest" description="Disordered" evidence="2">
    <location>
        <begin position="539"/>
        <end position="643"/>
    </location>
</feature>
<feature type="domain" description="Aminotransferase-like plant mobile" evidence="3">
    <location>
        <begin position="97"/>
        <end position="445"/>
    </location>
</feature>
<reference evidence="4 5" key="1">
    <citation type="submission" date="2024-04" db="EMBL/GenBank/DDBJ databases">
        <title>Genome assembly C_amara_ONT_v2.</title>
        <authorList>
            <person name="Yant L."/>
            <person name="Moore C."/>
            <person name="Slenker M."/>
        </authorList>
    </citation>
    <scope>NUCLEOTIDE SEQUENCE [LARGE SCALE GENOMIC DNA]</scope>
    <source>
        <tissue evidence="4">Leaf</tissue>
    </source>
</reference>
<protein>
    <submittedName>
        <fullName evidence="4">Protein MAINTENANCE OF MERISTEMS</fullName>
    </submittedName>
</protein>
<sequence length="764" mass="88204">MENASSENENHLIEEREEVMVSEKVRCLKKSHFLQPYDGSVAELPHPDQGFSVSSSELLKIFALRSSFSGFWVAEGRFVYWIAKMEALHAPTWKKAGIFKAIKASSYNITKNSSLLLSISEKWCPQTKSFVFPWGEATITLEDVMVLLGFSVLGSPAFAPLETSEMRDSVEKLQNVSQEIARKDKTVRQEQWISSFLGRGDQMEHEAFLALWLSFFVFPGKTIRSISKHVFPIAVRLARGERIALAPAVLAILYRDLDRIHDLGRGKCAETVHLKSLFKLVQVWTWERFSNTSPTPKEIPNGEPRISRWSSLQQSYKKDVRWSFDDFEWRPYTTRLNNWNPLLFYLEEAIWVTVDESIDPEFASFARCVLVSQLVGDGFVEGYFPNRVARQFGLDQDLPGLVTPYRNFTEKEAWDDYNKALDGLNLYMPSRLDRGSVTVRYQDWWLKSVSEFMCSEEMQKEPIEAFNARNTFDHDNEDRDDDDGDIDAFPKVLPLSHVIQKLEQGFPAKCRRSRMRRLVNRDKVGELVKSLLSSGWKRNKTSEDWTNKKSNYKSVQMKRTHEDDDESSMDEEDDGMAIAQRTRSRKKYSSADKSGGDGFQTHGKRTRRYVAADSDDDSEPCQKLPSVKIEQRSEEDDETARKAQKTRIICDDFEVDANGNTAEKRTMIYDEPCNGSIMQSIGRNETKKAECLLHEDGETKKFNEWLYSEVNKEEEIDERLKQIKLAIKEIEQNLEARIIEVEKTLAKIRKWKTRKNQNKIGVSA</sequence>
<proteinExistence type="predicted"/>
<dbReference type="Pfam" id="PF10536">
    <property type="entry name" value="PMD"/>
    <property type="match status" value="1"/>
</dbReference>
<evidence type="ECO:0000256" key="1">
    <source>
        <dbReference type="SAM" id="Coils"/>
    </source>
</evidence>
<keyword evidence="5" id="KW-1185">Reference proteome</keyword>
<evidence type="ECO:0000313" key="5">
    <source>
        <dbReference type="Proteomes" id="UP001558713"/>
    </source>
</evidence>
<dbReference type="PANTHER" id="PTHR46033:SF67">
    <property type="entry name" value="AMINOTRANSFERASE-LIKE, PLANT MOBILE DOMAIN FAMILY PROTEIN"/>
    <property type="match status" value="1"/>
</dbReference>
<comment type="caution">
    <text evidence="4">The sequence shown here is derived from an EMBL/GenBank/DDBJ whole genome shotgun (WGS) entry which is preliminary data.</text>
</comment>
<gene>
    <name evidence="4" type="ORF">V5N11_004299</name>
</gene>
<dbReference type="EMBL" id="JBANAX010000486">
    <property type="protein sequence ID" value="KAL1207092.1"/>
    <property type="molecule type" value="Genomic_DNA"/>
</dbReference>